<evidence type="ECO:0000313" key="13">
    <source>
        <dbReference type="Proteomes" id="UP000224740"/>
    </source>
</evidence>
<dbReference type="GO" id="GO:0017001">
    <property type="term" value="P:antibiotic catabolic process"/>
    <property type="evidence" value="ECO:0007669"/>
    <property type="project" value="InterPro"/>
</dbReference>
<dbReference type="Pfam" id="PF00905">
    <property type="entry name" value="Transpeptidase"/>
    <property type="match status" value="1"/>
</dbReference>
<dbReference type="SUPFAM" id="SSF56601">
    <property type="entry name" value="beta-lactamase/transpeptidase-like"/>
    <property type="match status" value="1"/>
</dbReference>
<evidence type="ECO:0000313" key="11">
    <source>
        <dbReference type="EMBL" id="AXX86678.1"/>
    </source>
</evidence>
<dbReference type="Proteomes" id="UP000264693">
    <property type="component" value="Chromosome"/>
</dbReference>
<dbReference type="GO" id="GO:0071555">
    <property type="term" value="P:cell wall organization"/>
    <property type="evidence" value="ECO:0007669"/>
    <property type="project" value="TreeGrafter"/>
</dbReference>
<keyword evidence="4 9" id="KW-0732">Signal</keyword>
<evidence type="ECO:0000256" key="1">
    <source>
        <dbReference type="ARBA" id="ARBA00001526"/>
    </source>
</evidence>
<feature type="signal peptide" evidence="9">
    <location>
        <begin position="1"/>
        <end position="17"/>
    </location>
</feature>
<evidence type="ECO:0000313" key="14">
    <source>
        <dbReference type="Proteomes" id="UP000264693"/>
    </source>
</evidence>
<dbReference type="InterPro" id="IPR002137">
    <property type="entry name" value="Beta-lactam_class-D_AS"/>
</dbReference>
<evidence type="ECO:0000259" key="10">
    <source>
        <dbReference type="Pfam" id="PF00905"/>
    </source>
</evidence>
<accession>A0A347TJA0</accession>
<evidence type="ECO:0000256" key="8">
    <source>
        <dbReference type="RuleBase" id="RU361140"/>
    </source>
</evidence>
<keyword evidence="5 8" id="KW-0378">Hydrolase</keyword>
<keyword evidence="13" id="KW-1185">Reference proteome</keyword>
<feature type="domain" description="Penicillin-binding protein transpeptidase" evidence="10">
    <location>
        <begin position="41"/>
        <end position="236"/>
    </location>
</feature>
<organism evidence="11 14">
    <name type="scientific">Malaciobacter marinus</name>
    <dbReference type="NCBI Taxonomy" id="505249"/>
    <lineage>
        <taxon>Bacteria</taxon>
        <taxon>Pseudomonadati</taxon>
        <taxon>Campylobacterota</taxon>
        <taxon>Epsilonproteobacteria</taxon>
        <taxon>Campylobacterales</taxon>
        <taxon>Arcobacteraceae</taxon>
        <taxon>Malaciobacter</taxon>
    </lineage>
</organism>
<dbReference type="Proteomes" id="UP000224740">
    <property type="component" value="Unassembled WGS sequence"/>
</dbReference>
<dbReference type="InterPro" id="IPR012338">
    <property type="entry name" value="Beta-lactam/transpept-like"/>
</dbReference>
<dbReference type="PANTHER" id="PTHR30627:SF6">
    <property type="entry name" value="BETA-LACTAMASE YBXI-RELATED"/>
    <property type="match status" value="1"/>
</dbReference>
<dbReference type="Gene3D" id="3.40.710.10">
    <property type="entry name" value="DD-peptidase/beta-lactamase superfamily"/>
    <property type="match status" value="1"/>
</dbReference>
<protein>
    <recommendedName>
        <fullName evidence="3 8">Beta-lactamase</fullName>
        <ecNumber evidence="3 8">3.5.2.6</ecNumber>
    </recommendedName>
</protein>
<evidence type="ECO:0000313" key="12">
    <source>
        <dbReference type="EMBL" id="PHO14722.1"/>
    </source>
</evidence>
<dbReference type="GO" id="GO:0005886">
    <property type="term" value="C:plasma membrane"/>
    <property type="evidence" value="ECO:0007669"/>
    <property type="project" value="TreeGrafter"/>
</dbReference>
<sequence length="255" mass="30271">MKRLFVLLLFISSLLKAEDIEIRLVFNSFNVDGTIVIQSLNSNKNYAYNLNRATKPLLPASTFKIPNSLIILNEKLLKDENQIIKWDKKKRFLDVWNQDQTLKSAFKYSCVWCYQKFAKQISIQKYENYLKLFDYGNKKVGIDSSSFWLDGDIKITAFEQVEFLKKLYLNNLPLDKKYINIVKDIMFEEKNRKYKLSSKTGWATSVKNKHGWYVGFLETKNDVWFFATNLLIEDFKRLDLRKKVTLEVLRQKRVI</sequence>
<comment type="catalytic activity">
    <reaction evidence="1 8">
        <text>a beta-lactam + H2O = a substituted beta-amino acid</text>
        <dbReference type="Rhea" id="RHEA:20401"/>
        <dbReference type="ChEBI" id="CHEBI:15377"/>
        <dbReference type="ChEBI" id="CHEBI:35627"/>
        <dbReference type="ChEBI" id="CHEBI:140347"/>
        <dbReference type="EC" id="3.5.2.6"/>
    </reaction>
</comment>
<dbReference type="AlphaFoldDB" id="A0A347TJA0"/>
<dbReference type="GO" id="GO:0008800">
    <property type="term" value="F:beta-lactamase activity"/>
    <property type="evidence" value="ECO:0007669"/>
    <property type="project" value="UniProtKB-UniRule"/>
</dbReference>
<proteinExistence type="inferred from homology"/>
<feature type="modified residue" description="N6-carboxylysine" evidence="7">
    <location>
        <position position="64"/>
    </location>
</feature>
<dbReference type="EMBL" id="CP032101">
    <property type="protein sequence ID" value="AXX86678.1"/>
    <property type="molecule type" value="Genomic_DNA"/>
</dbReference>
<evidence type="ECO:0000256" key="4">
    <source>
        <dbReference type="ARBA" id="ARBA00022729"/>
    </source>
</evidence>
<keyword evidence="6 8" id="KW-0046">Antibiotic resistance</keyword>
<dbReference type="EMBL" id="NXAO01000048">
    <property type="protein sequence ID" value="PHO14722.1"/>
    <property type="molecule type" value="Genomic_DNA"/>
</dbReference>
<reference evidence="12" key="2">
    <citation type="submission" date="2017-09" db="EMBL/GenBank/DDBJ databases">
        <authorList>
            <person name="Perez-Cataluna A."/>
            <person name="Figueras M.J."/>
            <person name="Salas-Masso N."/>
        </authorList>
    </citation>
    <scope>NUCLEOTIDE SEQUENCE</scope>
    <source>
        <strain evidence="12">CECT 7727</strain>
    </source>
</reference>
<dbReference type="InterPro" id="IPR050515">
    <property type="entry name" value="Beta-lactam/transpept"/>
</dbReference>
<gene>
    <name evidence="11" type="ORF">AMRN_0926</name>
    <name evidence="12" type="ORF">CPH92_10625</name>
</gene>
<feature type="chain" id="PRO_5017578900" description="Beta-lactamase" evidence="9">
    <location>
        <begin position="18"/>
        <end position="255"/>
    </location>
</feature>
<reference evidence="13" key="1">
    <citation type="submission" date="2017-09" db="EMBL/GenBank/DDBJ databases">
        <title>Arcobacter canalis sp. nov., a new species isolated from a water canal contaminated with urban sewage.</title>
        <authorList>
            <person name="Perez-Cataluna A."/>
            <person name="Salas-Masso N."/>
            <person name="Figueras M.J."/>
        </authorList>
    </citation>
    <scope>NUCLEOTIDE SEQUENCE [LARGE SCALE GENOMIC DNA]</scope>
    <source>
        <strain evidence="13">CECT 7727</strain>
    </source>
</reference>
<evidence type="ECO:0000256" key="2">
    <source>
        <dbReference type="ARBA" id="ARBA00007898"/>
    </source>
</evidence>
<name>A0A347TJA0_9BACT</name>
<reference evidence="11 14" key="3">
    <citation type="submission" date="2018-08" db="EMBL/GenBank/DDBJ databases">
        <title>Complete genome of the Arcobacter marinus type strain JCM 15502.</title>
        <authorList>
            <person name="Miller W.G."/>
            <person name="Yee E."/>
            <person name="Huynh S."/>
            <person name="Parker C.T."/>
        </authorList>
    </citation>
    <scope>NUCLEOTIDE SEQUENCE [LARGE SCALE GENOMIC DNA]</scope>
    <source>
        <strain evidence="11 14">JCM 15502</strain>
    </source>
</reference>
<evidence type="ECO:0000256" key="6">
    <source>
        <dbReference type="ARBA" id="ARBA00023251"/>
    </source>
</evidence>
<comment type="similarity">
    <text evidence="2 8">Belongs to the class-D beta-lactamase family.</text>
</comment>
<evidence type="ECO:0000256" key="7">
    <source>
        <dbReference type="PIRSR" id="PIRSR602137-50"/>
    </source>
</evidence>
<dbReference type="NCBIfam" id="NF012161">
    <property type="entry name" value="bla_class_D_main"/>
    <property type="match status" value="1"/>
</dbReference>
<dbReference type="InterPro" id="IPR001460">
    <property type="entry name" value="PCN-bd_Tpept"/>
</dbReference>
<dbReference type="PANTHER" id="PTHR30627">
    <property type="entry name" value="PEPTIDOGLYCAN D,D-TRANSPEPTIDASE"/>
    <property type="match status" value="1"/>
</dbReference>
<evidence type="ECO:0000256" key="9">
    <source>
        <dbReference type="SAM" id="SignalP"/>
    </source>
</evidence>
<dbReference type="GO" id="GO:0008658">
    <property type="term" value="F:penicillin binding"/>
    <property type="evidence" value="ECO:0007669"/>
    <property type="project" value="InterPro"/>
</dbReference>
<dbReference type="PROSITE" id="PS00337">
    <property type="entry name" value="BETA_LACTAMASE_D"/>
    <property type="match status" value="1"/>
</dbReference>
<dbReference type="EC" id="3.5.2.6" evidence="3 8"/>
<dbReference type="KEGG" id="amar:AMRN_0926"/>
<dbReference type="GO" id="GO:0046677">
    <property type="term" value="P:response to antibiotic"/>
    <property type="evidence" value="ECO:0007669"/>
    <property type="project" value="UniProtKB-UniRule"/>
</dbReference>
<feature type="active site" description="Acyl-ester intermediate" evidence="7">
    <location>
        <position position="61"/>
    </location>
</feature>
<evidence type="ECO:0000256" key="5">
    <source>
        <dbReference type="ARBA" id="ARBA00022801"/>
    </source>
</evidence>
<evidence type="ECO:0000256" key="3">
    <source>
        <dbReference type="ARBA" id="ARBA00012865"/>
    </source>
</evidence>